<evidence type="ECO:0000256" key="2">
    <source>
        <dbReference type="ARBA" id="ARBA00022980"/>
    </source>
</evidence>
<dbReference type="STRING" id="947166.A0A1D1VI55"/>
<name>A0A1D1VI55_RAMVA</name>
<sequence length="200" mass="23603">MSYDKIRTLVPPKAWKHIKATWGTVPTYAMRLEKIRQMMTGLFRYERIECHDKYGLEIQQYTELLLQEAIKYGPRHKPTMETVDFYMIEKDLVHKTFKLFVPRFARFEPPYTKIHFIPTQNREIKRVLLELKGNPFPPVEPRPLDRKGSLVNILLAEAKRDYVRQKVKAESAKEESRDAPVEEPVEATQAKETTEAIKEE</sequence>
<evidence type="ECO:0000256" key="6">
    <source>
        <dbReference type="SAM" id="MobiDB-lite"/>
    </source>
</evidence>
<reference evidence="7 8" key="1">
    <citation type="journal article" date="2016" name="Nat. Commun.">
        <title>Extremotolerant tardigrade genome and improved radiotolerance of human cultured cells by tardigrade-unique protein.</title>
        <authorList>
            <person name="Hashimoto T."/>
            <person name="Horikawa D.D."/>
            <person name="Saito Y."/>
            <person name="Kuwahara H."/>
            <person name="Kozuka-Hata H."/>
            <person name="Shin-I T."/>
            <person name="Minakuchi Y."/>
            <person name="Ohishi K."/>
            <person name="Motoyama A."/>
            <person name="Aizu T."/>
            <person name="Enomoto A."/>
            <person name="Kondo K."/>
            <person name="Tanaka S."/>
            <person name="Hara Y."/>
            <person name="Koshikawa S."/>
            <person name="Sagara H."/>
            <person name="Miura T."/>
            <person name="Yokobori S."/>
            <person name="Miyagawa K."/>
            <person name="Suzuki Y."/>
            <person name="Kubo T."/>
            <person name="Oyama M."/>
            <person name="Kohara Y."/>
            <person name="Fujiyama A."/>
            <person name="Arakawa K."/>
            <person name="Katayama T."/>
            <person name="Toyoda A."/>
            <person name="Kunieda T."/>
        </authorList>
    </citation>
    <scope>NUCLEOTIDE SEQUENCE [LARGE SCALE GENOMIC DNA]</scope>
    <source>
        <strain evidence="7 8">YOKOZUNA-1</strain>
    </source>
</reference>
<proteinExistence type="inferred from homology"/>
<dbReference type="Gene3D" id="3.90.1030.10">
    <property type="entry name" value="Ribosomal protein L17"/>
    <property type="match status" value="1"/>
</dbReference>
<protein>
    <recommendedName>
        <fullName evidence="4">Large ribosomal subunit protein bL17m</fullName>
    </recommendedName>
    <alternativeName>
        <fullName evidence="5">39S ribosomal protein L17, mitochondrial</fullName>
    </alternativeName>
</protein>
<gene>
    <name evidence="7" type="primary">RvY_12049-1</name>
    <name evidence="7" type="synonym">RvY_12049.1</name>
    <name evidence="7" type="ORF">RvY_12049</name>
</gene>
<dbReference type="PANTHER" id="PTHR14413:SF16">
    <property type="entry name" value="LARGE RIBOSOMAL SUBUNIT PROTEIN BL17M"/>
    <property type="match status" value="1"/>
</dbReference>
<feature type="region of interest" description="Disordered" evidence="6">
    <location>
        <begin position="167"/>
        <end position="200"/>
    </location>
</feature>
<dbReference type="InterPro" id="IPR036373">
    <property type="entry name" value="Ribosomal_bL17_sf"/>
</dbReference>
<dbReference type="PANTHER" id="PTHR14413">
    <property type="entry name" value="RIBOSOMAL PROTEIN L17"/>
    <property type="match status" value="1"/>
</dbReference>
<evidence type="ECO:0000313" key="7">
    <source>
        <dbReference type="EMBL" id="GAV01315.1"/>
    </source>
</evidence>
<feature type="compositionally biased region" description="Basic and acidic residues" evidence="6">
    <location>
        <begin position="167"/>
        <end position="180"/>
    </location>
</feature>
<accession>A0A1D1VI55</accession>
<keyword evidence="8" id="KW-1185">Reference proteome</keyword>
<evidence type="ECO:0000256" key="4">
    <source>
        <dbReference type="ARBA" id="ARBA00035290"/>
    </source>
</evidence>
<comment type="caution">
    <text evidence="7">The sequence shown here is derived from an EMBL/GenBank/DDBJ whole genome shotgun (WGS) entry which is preliminary data.</text>
</comment>
<keyword evidence="2" id="KW-0689">Ribosomal protein</keyword>
<dbReference type="OrthoDB" id="275000at2759"/>
<dbReference type="GO" id="GO:0005762">
    <property type="term" value="C:mitochondrial large ribosomal subunit"/>
    <property type="evidence" value="ECO:0007669"/>
    <property type="project" value="TreeGrafter"/>
</dbReference>
<evidence type="ECO:0000256" key="3">
    <source>
        <dbReference type="ARBA" id="ARBA00023274"/>
    </source>
</evidence>
<evidence type="ECO:0000256" key="5">
    <source>
        <dbReference type="ARBA" id="ARBA00035413"/>
    </source>
</evidence>
<dbReference type="GO" id="GO:0003735">
    <property type="term" value="F:structural constituent of ribosome"/>
    <property type="evidence" value="ECO:0007669"/>
    <property type="project" value="InterPro"/>
</dbReference>
<dbReference type="EMBL" id="BDGG01000007">
    <property type="protein sequence ID" value="GAV01315.1"/>
    <property type="molecule type" value="Genomic_DNA"/>
</dbReference>
<organism evidence="7 8">
    <name type="scientific">Ramazzottius varieornatus</name>
    <name type="common">Water bear</name>
    <name type="synonym">Tardigrade</name>
    <dbReference type="NCBI Taxonomy" id="947166"/>
    <lineage>
        <taxon>Eukaryota</taxon>
        <taxon>Metazoa</taxon>
        <taxon>Ecdysozoa</taxon>
        <taxon>Tardigrada</taxon>
        <taxon>Eutardigrada</taxon>
        <taxon>Parachela</taxon>
        <taxon>Hypsibioidea</taxon>
        <taxon>Ramazzottiidae</taxon>
        <taxon>Ramazzottius</taxon>
    </lineage>
</organism>
<dbReference type="AlphaFoldDB" id="A0A1D1VI55"/>
<dbReference type="GO" id="GO:0006412">
    <property type="term" value="P:translation"/>
    <property type="evidence" value="ECO:0007669"/>
    <property type="project" value="InterPro"/>
</dbReference>
<dbReference type="Proteomes" id="UP000186922">
    <property type="component" value="Unassembled WGS sequence"/>
</dbReference>
<dbReference type="Pfam" id="PF01196">
    <property type="entry name" value="Ribosomal_L17"/>
    <property type="match status" value="1"/>
</dbReference>
<evidence type="ECO:0000256" key="1">
    <source>
        <dbReference type="ARBA" id="ARBA00008777"/>
    </source>
</evidence>
<dbReference type="InterPro" id="IPR000456">
    <property type="entry name" value="Ribosomal_bL17"/>
</dbReference>
<keyword evidence="3" id="KW-0687">Ribonucleoprotein</keyword>
<evidence type="ECO:0000313" key="8">
    <source>
        <dbReference type="Proteomes" id="UP000186922"/>
    </source>
</evidence>
<comment type="similarity">
    <text evidence="1">Belongs to the bacterial ribosomal protein bL17 family.</text>
</comment>
<dbReference type="SUPFAM" id="SSF64263">
    <property type="entry name" value="Prokaryotic ribosomal protein L17"/>
    <property type="match status" value="1"/>
</dbReference>